<accession>A0ABU7R4Z1</accession>
<keyword evidence="1" id="KW-0472">Membrane</keyword>
<organism evidence="2 3">
    <name type="scientific">Chryseobacterium arthrosphaerae</name>
    <dbReference type="NCBI Taxonomy" id="651561"/>
    <lineage>
        <taxon>Bacteria</taxon>
        <taxon>Pseudomonadati</taxon>
        <taxon>Bacteroidota</taxon>
        <taxon>Flavobacteriia</taxon>
        <taxon>Flavobacteriales</taxon>
        <taxon>Weeksellaceae</taxon>
        <taxon>Chryseobacterium group</taxon>
        <taxon>Chryseobacterium</taxon>
    </lineage>
</organism>
<evidence type="ECO:0000256" key="1">
    <source>
        <dbReference type="SAM" id="Phobius"/>
    </source>
</evidence>
<keyword evidence="1" id="KW-0812">Transmembrane</keyword>
<gene>
    <name evidence="2" type="ORF">V2E39_20910</name>
</gene>
<keyword evidence="1" id="KW-1133">Transmembrane helix</keyword>
<evidence type="ECO:0000313" key="2">
    <source>
        <dbReference type="EMBL" id="MEE6129872.1"/>
    </source>
</evidence>
<dbReference type="EMBL" id="JAZGJU010000063">
    <property type="protein sequence ID" value="MEE6129872.1"/>
    <property type="molecule type" value="Genomic_DNA"/>
</dbReference>
<feature type="transmembrane region" description="Helical" evidence="1">
    <location>
        <begin position="20"/>
        <end position="39"/>
    </location>
</feature>
<sequence length="45" mass="4992">MSSISMLKIHTFFVPVKVFGLPYSVVAVLLFSGVIRTITARLPVR</sequence>
<comment type="caution">
    <text evidence="2">The sequence shown here is derived from an EMBL/GenBank/DDBJ whole genome shotgun (WGS) entry which is preliminary data.</text>
</comment>
<reference evidence="2 3" key="1">
    <citation type="submission" date="2024-01" db="EMBL/GenBank/DDBJ databases">
        <title>Whole genome of Chryseobacterium arthrosphaerae NNCa 2741.</title>
        <authorList>
            <person name="Boriskina E.V."/>
            <person name="Gordinskaya N.A."/>
            <person name="Kropotov V.S."/>
            <person name="Alekseeva A.E."/>
            <person name="Makhova M.A."/>
            <person name="Kryazhev D.V."/>
            <person name="Shkurkina I.S."/>
        </authorList>
    </citation>
    <scope>NUCLEOTIDE SEQUENCE [LARGE SCALE GENOMIC DNA]</scope>
    <source>
        <strain evidence="2 3">NNCa 2741</strain>
    </source>
</reference>
<evidence type="ECO:0000313" key="3">
    <source>
        <dbReference type="Proteomes" id="UP001350005"/>
    </source>
</evidence>
<protein>
    <submittedName>
        <fullName evidence="2">Uncharacterized protein</fullName>
    </submittedName>
</protein>
<keyword evidence="3" id="KW-1185">Reference proteome</keyword>
<dbReference type="Proteomes" id="UP001350005">
    <property type="component" value="Unassembled WGS sequence"/>
</dbReference>
<dbReference type="RefSeq" id="WP_241309223.1">
    <property type="nucleotide sequence ID" value="NZ_CP119767.1"/>
</dbReference>
<name>A0ABU7R4Z1_9FLAO</name>
<proteinExistence type="predicted"/>